<keyword evidence="4" id="KW-0808">Transferase</keyword>
<keyword evidence="8" id="KW-1185">Reference proteome</keyword>
<protein>
    <recommendedName>
        <fullName evidence="2">site-specific DNA-methyltransferase (adenine-specific)</fullName>
        <ecNumber evidence="2">2.1.1.72</ecNumber>
    </recommendedName>
</protein>
<dbReference type="EC" id="2.1.1.72" evidence="2"/>
<dbReference type="Proteomes" id="UP001239462">
    <property type="component" value="Unassembled WGS sequence"/>
</dbReference>
<proteinExistence type="inferred from homology"/>
<comment type="similarity">
    <text evidence="1">Belongs to the N(4)/N(6)-methyltransferase family.</text>
</comment>
<dbReference type="InterPro" id="IPR029063">
    <property type="entry name" value="SAM-dependent_MTases_sf"/>
</dbReference>
<dbReference type="SUPFAM" id="SSF53335">
    <property type="entry name" value="S-adenosyl-L-methionine-dependent methyltransferases"/>
    <property type="match status" value="1"/>
</dbReference>
<evidence type="ECO:0000256" key="4">
    <source>
        <dbReference type="ARBA" id="ARBA00022679"/>
    </source>
</evidence>
<dbReference type="EMBL" id="JASZZN010000003">
    <property type="protein sequence ID" value="MDM4014942.1"/>
    <property type="molecule type" value="Genomic_DNA"/>
</dbReference>
<gene>
    <name evidence="7" type="ORF">QTN89_05845</name>
</gene>
<accession>A0ABT7PEM6</accession>
<keyword evidence="3" id="KW-0489">Methyltransferase</keyword>
<comment type="caution">
    <text evidence="7">The sequence shown here is derived from an EMBL/GenBank/DDBJ whole genome shotgun (WGS) entry which is preliminary data.</text>
</comment>
<evidence type="ECO:0000313" key="7">
    <source>
        <dbReference type="EMBL" id="MDM4014942.1"/>
    </source>
</evidence>
<dbReference type="PANTHER" id="PTHR30481">
    <property type="entry name" value="DNA ADENINE METHYLASE"/>
    <property type="match status" value="1"/>
</dbReference>
<evidence type="ECO:0000256" key="6">
    <source>
        <dbReference type="ARBA" id="ARBA00047942"/>
    </source>
</evidence>
<evidence type="ECO:0000256" key="1">
    <source>
        <dbReference type="ARBA" id="ARBA00006594"/>
    </source>
</evidence>
<dbReference type="InterPro" id="IPR023095">
    <property type="entry name" value="Ade_MeTrfase_dom_2"/>
</dbReference>
<name>A0ABT7PEM6_9BACT</name>
<sequence length="263" mass="29428">MKTKSALSYFGADGAVADDLAVMLDHCSHVTIPFVGGASILPRLKARAIVANDLHGLVIHFYQTLAGHFGDIERRRLIERCFTTISHPREIETAMVAVDSDIAHVRAWGFWALCWIGRKGKGGTRSAGGKPSVRFSPQGGTNATRLMSAAAALDEWAKEFQRCEFTNLDFRELLPKIRDDAKCGIYADPPWVGAGRNYLHSFGEIDHRDLSEQLRRFNEATVVVRYGDDPFIRSLYEGWTVIEAEARDQCNAMKGEIWITNWV</sequence>
<evidence type="ECO:0000256" key="2">
    <source>
        <dbReference type="ARBA" id="ARBA00011900"/>
    </source>
</evidence>
<evidence type="ECO:0000313" key="8">
    <source>
        <dbReference type="Proteomes" id="UP001239462"/>
    </source>
</evidence>
<evidence type="ECO:0000256" key="5">
    <source>
        <dbReference type="ARBA" id="ARBA00022691"/>
    </source>
</evidence>
<reference evidence="7 8" key="1">
    <citation type="submission" date="2023-06" db="EMBL/GenBank/DDBJ databases">
        <title>Roseiconus lacunae JC819 isolated from Gulf of Mannar region, Tamil Nadu.</title>
        <authorList>
            <person name="Pk S."/>
            <person name="Ch S."/>
            <person name="Ch V.R."/>
        </authorList>
    </citation>
    <scope>NUCLEOTIDE SEQUENCE [LARGE SCALE GENOMIC DNA]</scope>
    <source>
        <strain evidence="7 8">JC819</strain>
    </source>
</reference>
<dbReference type="InterPro" id="IPR012327">
    <property type="entry name" value="MeTrfase_D12"/>
</dbReference>
<keyword evidence="5" id="KW-0949">S-adenosyl-L-methionine</keyword>
<evidence type="ECO:0000256" key="3">
    <source>
        <dbReference type="ARBA" id="ARBA00022603"/>
    </source>
</evidence>
<dbReference type="Gene3D" id="3.40.50.150">
    <property type="entry name" value="Vaccinia Virus protein VP39"/>
    <property type="match status" value="1"/>
</dbReference>
<comment type="catalytic activity">
    <reaction evidence="6">
        <text>a 2'-deoxyadenosine in DNA + S-adenosyl-L-methionine = an N(6)-methyl-2'-deoxyadenosine in DNA + S-adenosyl-L-homocysteine + H(+)</text>
        <dbReference type="Rhea" id="RHEA:15197"/>
        <dbReference type="Rhea" id="RHEA-COMP:12418"/>
        <dbReference type="Rhea" id="RHEA-COMP:12419"/>
        <dbReference type="ChEBI" id="CHEBI:15378"/>
        <dbReference type="ChEBI" id="CHEBI:57856"/>
        <dbReference type="ChEBI" id="CHEBI:59789"/>
        <dbReference type="ChEBI" id="CHEBI:90615"/>
        <dbReference type="ChEBI" id="CHEBI:90616"/>
        <dbReference type="EC" id="2.1.1.72"/>
    </reaction>
</comment>
<organism evidence="7 8">
    <name type="scientific">Roseiconus lacunae</name>
    <dbReference type="NCBI Taxonomy" id="2605694"/>
    <lineage>
        <taxon>Bacteria</taxon>
        <taxon>Pseudomonadati</taxon>
        <taxon>Planctomycetota</taxon>
        <taxon>Planctomycetia</taxon>
        <taxon>Pirellulales</taxon>
        <taxon>Pirellulaceae</taxon>
        <taxon>Roseiconus</taxon>
    </lineage>
</organism>
<dbReference type="Gene3D" id="1.10.1020.10">
    <property type="entry name" value="Adenine-specific Methyltransferase, Domain 2"/>
    <property type="match status" value="1"/>
</dbReference>
<dbReference type="RefSeq" id="WP_289162528.1">
    <property type="nucleotide sequence ID" value="NZ_JASZZN010000003.1"/>
</dbReference>